<comment type="caution">
    <text evidence="1">The sequence shown here is derived from an EMBL/GenBank/DDBJ whole genome shotgun (WGS) entry which is preliminary data.</text>
</comment>
<gene>
    <name evidence="1" type="ORF">OUZ56_021833</name>
</gene>
<protein>
    <submittedName>
        <fullName evidence="1">Uncharacterized protein</fullName>
    </submittedName>
</protein>
<accession>A0ABR0AUP7</accession>
<evidence type="ECO:0000313" key="1">
    <source>
        <dbReference type="EMBL" id="KAK4028815.1"/>
    </source>
</evidence>
<name>A0ABR0AUP7_9CRUS</name>
<dbReference type="Proteomes" id="UP001234178">
    <property type="component" value="Unassembled WGS sequence"/>
</dbReference>
<dbReference type="EMBL" id="JAOYFB010000039">
    <property type="protein sequence ID" value="KAK4028815.1"/>
    <property type="molecule type" value="Genomic_DNA"/>
</dbReference>
<organism evidence="1 2">
    <name type="scientific">Daphnia magna</name>
    <dbReference type="NCBI Taxonomy" id="35525"/>
    <lineage>
        <taxon>Eukaryota</taxon>
        <taxon>Metazoa</taxon>
        <taxon>Ecdysozoa</taxon>
        <taxon>Arthropoda</taxon>
        <taxon>Crustacea</taxon>
        <taxon>Branchiopoda</taxon>
        <taxon>Diplostraca</taxon>
        <taxon>Cladocera</taxon>
        <taxon>Anomopoda</taxon>
        <taxon>Daphniidae</taxon>
        <taxon>Daphnia</taxon>
    </lineage>
</organism>
<sequence>MSCSYYANGLTFIYLVETKSHQNNLEVLGAYKGISSESQQAIRDGRVRELFMAIALATQVLLMKAKVSPSQALSESPDKPMDYYNNFSLWFLLTSFHFDPEEAHQAFIEFVMTNNHAFTIGGETAIQRFINKLQPLYKTF</sequence>
<proteinExistence type="predicted"/>
<keyword evidence="2" id="KW-1185">Reference proteome</keyword>
<evidence type="ECO:0000313" key="2">
    <source>
        <dbReference type="Proteomes" id="UP001234178"/>
    </source>
</evidence>
<reference evidence="1 2" key="1">
    <citation type="journal article" date="2023" name="Nucleic Acids Res.">
        <title>The hologenome of Daphnia magna reveals possible DNA methylation and microbiome-mediated evolution of the host genome.</title>
        <authorList>
            <person name="Chaturvedi A."/>
            <person name="Li X."/>
            <person name="Dhandapani V."/>
            <person name="Marshall H."/>
            <person name="Kissane S."/>
            <person name="Cuenca-Cambronero M."/>
            <person name="Asole G."/>
            <person name="Calvet F."/>
            <person name="Ruiz-Romero M."/>
            <person name="Marangio P."/>
            <person name="Guigo R."/>
            <person name="Rago D."/>
            <person name="Mirbahai L."/>
            <person name="Eastwood N."/>
            <person name="Colbourne J.K."/>
            <person name="Zhou J."/>
            <person name="Mallon E."/>
            <person name="Orsini L."/>
        </authorList>
    </citation>
    <scope>NUCLEOTIDE SEQUENCE [LARGE SCALE GENOMIC DNA]</scope>
    <source>
        <strain evidence="1">LRV0_1</strain>
    </source>
</reference>